<protein>
    <submittedName>
        <fullName evidence="1">Uncharacterized protein</fullName>
    </submittedName>
</protein>
<evidence type="ECO:0000313" key="1">
    <source>
        <dbReference type="EMBL" id="SVD86297.1"/>
    </source>
</evidence>
<sequence>EKWKSSKRFGGTVDHNAIRTLTFDLLKEGVEWKEERTYISKRKKGTKETIILNAKLTVFPGRLLIERQREGEVCNSIVINRKDLTYVRTFHLASMLLNTPEGYKVKCHTRRIKEGSCKVIEIDTSENIL</sequence>
<gene>
    <name evidence="1" type="ORF">METZ01_LOCUS439151</name>
</gene>
<reference evidence="1" key="1">
    <citation type="submission" date="2018-05" db="EMBL/GenBank/DDBJ databases">
        <authorList>
            <person name="Lanie J.A."/>
            <person name="Ng W.-L."/>
            <person name="Kazmierczak K.M."/>
            <person name="Andrzejewski T.M."/>
            <person name="Davidsen T.M."/>
            <person name="Wayne K.J."/>
            <person name="Tettelin H."/>
            <person name="Glass J.I."/>
            <person name="Rusch D."/>
            <person name="Podicherti R."/>
            <person name="Tsui H.-C.T."/>
            <person name="Winkler M.E."/>
        </authorList>
    </citation>
    <scope>NUCLEOTIDE SEQUENCE</scope>
</reference>
<dbReference type="AlphaFoldDB" id="A0A382YSM9"/>
<accession>A0A382YSM9</accession>
<proteinExistence type="predicted"/>
<dbReference type="EMBL" id="UINC01178244">
    <property type="protein sequence ID" value="SVD86297.1"/>
    <property type="molecule type" value="Genomic_DNA"/>
</dbReference>
<organism evidence="1">
    <name type="scientific">marine metagenome</name>
    <dbReference type="NCBI Taxonomy" id="408172"/>
    <lineage>
        <taxon>unclassified sequences</taxon>
        <taxon>metagenomes</taxon>
        <taxon>ecological metagenomes</taxon>
    </lineage>
</organism>
<name>A0A382YSM9_9ZZZZ</name>
<feature type="non-terminal residue" evidence="1">
    <location>
        <position position="1"/>
    </location>
</feature>